<feature type="transmembrane region" description="Helical" evidence="1">
    <location>
        <begin position="356"/>
        <end position="374"/>
    </location>
</feature>
<accession>A0A1M6NSC6</accession>
<dbReference type="STRING" id="1121298.SAMN05444401_0304"/>
<keyword evidence="1" id="KW-0472">Membrane</keyword>
<evidence type="ECO:0000313" key="2">
    <source>
        <dbReference type="EMBL" id="SHJ98570.1"/>
    </source>
</evidence>
<keyword evidence="1" id="KW-1133">Transmembrane helix</keyword>
<evidence type="ECO:0008006" key="4">
    <source>
        <dbReference type="Google" id="ProtNLM"/>
    </source>
</evidence>
<dbReference type="PANTHER" id="PTHR37422">
    <property type="entry name" value="TEICHURONIC ACID BIOSYNTHESIS PROTEIN TUAE"/>
    <property type="match status" value="1"/>
</dbReference>
<name>A0A1M6NSC6_9CLOT</name>
<dbReference type="EMBL" id="FQZO01000012">
    <property type="protein sequence ID" value="SHJ98570.1"/>
    <property type="molecule type" value="Genomic_DNA"/>
</dbReference>
<protein>
    <recommendedName>
        <fullName evidence="4">O-Antigen ligase</fullName>
    </recommendedName>
</protein>
<feature type="transmembrane region" description="Helical" evidence="1">
    <location>
        <begin position="174"/>
        <end position="192"/>
    </location>
</feature>
<proteinExistence type="predicted"/>
<feature type="transmembrane region" description="Helical" evidence="1">
    <location>
        <begin position="85"/>
        <end position="103"/>
    </location>
</feature>
<organism evidence="2 3">
    <name type="scientific">Clostridium amylolyticum</name>
    <dbReference type="NCBI Taxonomy" id="1121298"/>
    <lineage>
        <taxon>Bacteria</taxon>
        <taxon>Bacillati</taxon>
        <taxon>Bacillota</taxon>
        <taxon>Clostridia</taxon>
        <taxon>Eubacteriales</taxon>
        <taxon>Clostridiaceae</taxon>
        <taxon>Clostridium</taxon>
    </lineage>
</organism>
<keyword evidence="1" id="KW-0812">Transmembrane</keyword>
<keyword evidence="3" id="KW-1185">Reference proteome</keyword>
<sequence>MRKLNLLLIIFLLTLPMTYMLSLKYITTNYIIVMLITIAAFFKKNPKKKEKISLDFLLYIGFIIICALGFLFNNNSSDMTFVKHTLSYSFILICYGIFLPRYLEKNDIKIEMILKWISIMVLITCSFALLEFFARNFMPSLLNVFQMLKLDSIAKYDALYFEKYQRSRAFMSESGHFAMFVNAFLPVSLYYLNKYKKKSIFIIYSIICISGYVVSFSAGSFVSIAVSFFIIYPMYAIEVRSKKKILFFIMFLFISLITLYFVKDIPFFQGIKDKLFLVNDSGRFWRWQFSYESFRSSSLSKILFGRGLGYLSYNFDTGSTNWFIETLVETGIIGLLTLVSILGVSIKKIISLKSEFKYFILIGLISMIIQYNIISDYWYPWIWTTMALTKYFKYVEYLEEGDGDN</sequence>
<dbReference type="AlphaFoldDB" id="A0A1M6NSC6"/>
<dbReference type="InterPro" id="IPR051533">
    <property type="entry name" value="WaaL-like"/>
</dbReference>
<gene>
    <name evidence="2" type="ORF">SAMN05444401_0304</name>
</gene>
<evidence type="ECO:0000313" key="3">
    <source>
        <dbReference type="Proteomes" id="UP000184080"/>
    </source>
</evidence>
<evidence type="ECO:0000256" key="1">
    <source>
        <dbReference type="SAM" id="Phobius"/>
    </source>
</evidence>
<feature type="transmembrane region" description="Helical" evidence="1">
    <location>
        <begin position="54"/>
        <end position="73"/>
    </location>
</feature>
<reference evidence="2 3" key="1">
    <citation type="submission" date="2016-11" db="EMBL/GenBank/DDBJ databases">
        <authorList>
            <person name="Jaros S."/>
            <person name="Januszkiewicz K."/>
            <person name="Wedrychowicz H."/>
        </authorList>
    </citation>
    <scope>NUCLEOTIDE SEQUENCE [LARGE SCALE GENOMIC DNA]</scope>
    <source>
        <strain evidence="2 3">DSM 21864</strain>
    </source>
</reference>
<dbReference type="Proteomes" id="UP000184080">
    <property type="component" value="Unassembled WGS sequence"/>
</dbReference>
<dbReference type="PANTHER" id="PTHR37422:SF13">
    <property type="entry name" value="LIPOPOLYSACCHARIDE BIOSYNTHESIS PROTEIN PA4999-RELATED"/>
    <property type="match status" value="1"/>
</dbReference>
<feature type="transmembrane region" description="Helical" evidence="1">
    <location>
        <begin position="115"/>
        <end position="134"/>
    </location>
</feature>
<feature type="transmembrane region" description="Helical" evidence="1">
    <location>
        <begin position="245"/>
        <end position="262"/>
    </location>
</feature>
<feature type="transmembrane region" description="Helical" evidence="1">
    <location>
        <begin position="26"/>
        <end position="42"/>
    </location>
</feature>
<feature type="transmembrane region" description="Helical" evidence="1">
    <location>
        <begin position="322"/>
        <end position="344"/>
    </location>
</feature>
<feature type="transmembrane region" description="Helical" evidence="1">
    <location>
        <begin position="199"/>
        <end position="215"/>
    </location>
</feature>